<dbReference type="RefSeq" id="WP_126007408.1">
    <property type="nucleotide sequence ID" value="NZ_CP032509.1"/>
</dbReference>
<dbReference type="InterPro" id="IPR008929">
    <property type="entry name" value="Chondroitin_lyas"/>
</dbReference>
<accession>A0A3S9B049</accession>
<evidence type="ECO:0000313" key="3">
    <source>
        <dbReference type="EMBL" id="AZN70328.1"/>
    </source>
</evidence>
<reference evidence="3 4" key="1">
    <citation type="submission" date="2018-09" db="EMBL/GenBank/DDBJ databases">
        <title>Marinorhizobium profundi gen. nov., sp. nov., isolated from a deep-sea sediment sample from the New Britain Trench and proposal of Marinorhizobiaceae fam. nov. in the order Rhizobiales of the class Alphaproteobacteria.</title>
        <authorList>
            <person name="Cao J."/>
        </authorList>
    </citation>
    <scope>NUCLEOTIDE SEQUENCE [LARGE SCALE GENOMIC DNA]</scope>
    <source>
        <strain evidence="3 4">WS11</strain>
    </source>
</reference>
<gene>
    <name evidence="3" type="ORF">D5400_02685</name>
</gene>
<evidence type="ECO:0000256" key="1">
    <source>
        <dbReference type="ARBA" id="ARBA00004196"/>
    </source>
</evidence>
<comment type="subcellular location">
    <subcellularLocation>
        <location evidence="1">Cell envelope</location>
    </subcellularLocation>
</comment>
<dbReference type="GO" id="GO:0030313">
    <property type="term" value="C:cell envelope"/>
    <property type="evidence" value="ECO:0007669"/>
    <property type="project" value="UniProtKB-SubCell"/>
</dbReference>
<name>A0A3S9B049_9HYPH</name>
<proteinExistence type="predicted"/>
<dbReference type="EMBL" id="CP032509">
    <property type="protein sequence ID" value="AZN70328.1"/>
    <property type="molecule type" value="Genomic_DNA"/>
</dbReference>
<dbReference type="InterPro" id="IPR012480">
    <property type="entry name" value="Hepar_II_III_C"/>
</dbReference>
<sequence>MALSDTRRSLRLYAEEVWRRFYRRVALGRVTAFRFAGMTPDRLIVAPTDLRMADRHIADEIYAGRFPLAGQVFETYGDSPFIVDLPSEEFAERLHSFRWLRHLRAANTELAFSNARALVDEWITIHGRRVDGAGWRPEIMAERVLAWMSHSTVVLKGSDHGFYRRFLKSLAFQVRYLRHIAPTTPNGETRLKVRIALAMATLAMPASPAAIRTAAKNLDLELDWQILADGGHVSRSPEVALDLLCDLLPLRQTYINLGQTLPKKLIPAIDRMFPALRFFRHSNGELALFNGATSVSADRLLCVLRYDESTGRTFKAAPHLGYQRLECGPTVVIADTGSPPPGILSTRAHAGCLAFEMSSGRNRFIVNSGMPVAASREFQSLARSTAAHSTVVVQDTSSSRQSQSRFLGPIMIGGIRTVSLERIDSDTGNQGFVARHDGYLARFGLYHEREIRLSPDGARIVGRDRILRRGDKDPEPSDKRVAVARFHIHPKIAINQASSGNVLLTAPDGERWTFECVETKPAVEDSIYLADITGPRRSSQITVTMRLGQTPEVQWTMTRLV</sequence>
<keyword evidence="4" id="KW-1185">Reference proteome</keyword>
<evidence type="ECO:0000259" key="2">
    <source>
        <dbReference type="Pfam" id="PF07940"/>
    </source>
</evidence>
<dbReference type="GO" id="GO:0016829">
    <property type="term" value="F:lyase activity"/>
    <property type="evidence" value="ECO:0007669"/>
    <property type="project" value="InterPro"/>
</dbReference>
<dbReference type="KEGG" id="abaw:D5400_02685"/>
<dbReference type="Gene3D" id="1.50.10.100">
    <property type="entry name" value="Chondroitin AC/alginate lyase"/>
    <property type="match status" value="1"/>
</dbReference>
<dbReference type="AlphaFoldDB" id="A0A3S9B049"/>
<evidence type="ECO:0000313" key="4">
    <source>
        <dbReference type="Proteomes" id="UP000268192"/>
    </source>
</evidence>
<feature type="domain" description="Heparinase II/III-like C-terminal" evidence="2">
    <location>
        <begin position="311"/>
        <end position="556"/>
    </location>
</feature>
<protein>
    <submittedName>
        <fullName evidence="3">Heparinase</fullName>
    </submittedName>
</protein>
<dbReference type="Gene3D" id="2.70.98.70">
    <property type="match status" value="1"/>
</dbReference>
<dbReference type="OrthoDB" id="9787373at2"/>
<dbReference type="Pfam" id="PF07940">
    <property type="entry name" value="Hepar_II_III_C"/>
    <property type="match status" value="1"/>
</dbReference>
<dbReference type="Proteomes" id="UP000268192">
    <property type="component" value="Chromosome"/>
</dbReference>
<organism evidence="3 4">
    <name type="scientific">Georhizobium profundi</name>
    <dbReference type="NCBI Taxonomy" id="2341112"/>
    <lineage>
        <taxon>Bacteria</taxon>
        <taxon>Pseudomonadati</taxon>
        <taxon>Pseudomonadota</taxon>
        <taxon>Alphaproteobacteria</taxon>
        <taxon>Hyphomicrobiales</taxon>
        <taxon>Rhizobiaceae</taxon>
        <taxon>Georhizobium</taxon>
    </lineage>
</organism>